<dbReference type="InterPro" id="IPR049625">
    <property type="entry name" value="Glyco_transf_61_cat"/>
</dbReference>
<evidence type="ECO:0000313" key="7">
    <source>
        <dbReference type="EMBL" id="KAJ1690670.1"/>
    </source>
</evidence>
<keyword evidence="5" id="KW-0325">Glycoprotein</keyword>
<organism evidence="7 8">
    <name type="scientific">Rhynchospora breviuscula</name>
    <dbReference type="NCBI Taxonomy" id="2022672"/>
    <lineage>
        <taxon>Eukaryota</taxon>
        <taxon>Viridiplantae</taxon>
        <taxon>Streptophyta</taxon>
        <taxon>Embryophyta</taxon>
        <taxon>Tracheophyta</taxon>
        <taxon>Spermatophyta</taxon>
        <taxon>Magnoliopsida</taxon>
        <taxon>Liliopsida</taxon>
        <taxon>Poales</taxon>
        <taxon>Cyperaceae</taxon>
        <taxon>Cyperoideae</taxon>
        <taxon>Rhynchosporeae</taxon>
        <taxon>Rhynchospora</taxon>
    </lineage>
</organism>
<accession>A0A9Q0CB84</accession>
<dbReference type="GO" id="GO:0000139">
    <property type="term" value="C:Golgi membrane"/>
    <property type="evidence" value="ECO:0007669"/>
    <property type="project" value="UniProtKB-SubCell"/>
</dbReference>
<evidence type="ECO:0000256" key="3">
    <source>
        <dbReference type="ARBA" id="ARBA00022676"/>
    </source>
</evidence>
<dbReference type="OrthoDB" id="592034at2759"/>
<dbReference type="InterPro" id="IPR007657">
    <property type="entry name" value="Glycosyltransferase_61"/>
</dbReference>
<evidence type="ECO:0000256" key="2">
    <source>
        <dbReference type="ARBA" id="ARBA00004881"/>
    </source>
</evidence>
<evidence type="ECO:0000256" key="5">
    <source>
        <dbReference type="ARBA" id="ARBA00023180"/>
    </source>
</evidence>
<reference evidence="7" key="1">
    <citation type="journal article" date="2022" name="Cell">
        <title>Repeat-based holocentromeres influence genome architecture and karyotype evolution.</title>
        <authorList>
            <person name="Hofstatter P.G."/>
            <person name="Thangavel G."/>
            <person name="Lux T."/>
            <person name="Neumann P."/>
            <person name="Vondrak T."/>
            <person name="Novak P."/>
            <person name="Zhang M."/>
            <person name="Costa L."/>
            <person name="Castellani M."/>
            <person name="Scott A."/>
            <person name="Toegelov H."/>
            <person name="Fuchs J."/>
            <person name="Mata-Sucre Y."/>
            <person name="Dias Y."/>
            <person name="Vanzela A.L.L."/>
            <person name="Huettel B."/>
            <person name="Almeida C.C.S."/>
            <person name="Simkova H."/>
            <person name="Souza G."/>
            <person name="Pedrosa-Harand A."/>
            <person name="Macas J."/>
            <person name="Mayer K.F.X."/>
            <person name="Houben A."/>
            <person name="Marques A."/>
        </authorList>
    </citation>
    <scope>NUCLEOTIDE SEQUENCE</scope>
    <source>
        <strain evidence="7">RhyBre1mFocal</strain>
    </source>
</reference>
<evidence type="ECO:0000256" key="1">
    <source>
        <dbReference type="ARBA" id="ARBA00004323"/>
    </source>
</evidence>
<comment type="caution">
    <text evidence="7">The sequence shown here is derived from an EMBL/GenBank/DDBJ whole genome shotgun (WGS) entry which is preliminary data.</text>
</comment>
<dbReference type="EMBL" id="JAMQYH010000004">
    <property type="protein sequence ID" value="KAJ1690670.1"/>
    <property type="molecule type" value="Genomic_DNA"/>
</dbReference>
<sequence>MKASNTNHWFQLKNFAAVLALSFLLVSLSFLTSNDSYKFYDNSDDWYKLQDDNFTAPDEESLCLSSAKILHRLEHQGGGVPKESVCRLRVPKSIVYEIDGDIRVDGNSSSIFWINSGRHESLKVKPFPRNCDPNAMSSVREFSVKSLPFQNGSVPQCNSNHSYPAILFSTAAYTGNFFHDFTDVLIPLFLTAHRYHGEVQFLMTNMKPIWVEKYLIFFRSLTRYEIINIDEEPHGNTHCYKSMTMGLYAHREFAIDPFMPPLGYTFADFTHFMRKSYYLERHVLRKHWESPPKRPKLLLISRRWSRKLLNANEIETMASDLGFEIIVMDEHDHPLDKYAQIVNSCDVIVGIHGSALSYMVFLPQKAVVIQIVPWGRLEGLSWCDYAFTVPKAKLKYLEYQVSLEETTLLNKYPRDHPNIQDPFSVHLQGFWVLKEAYMNEDVTLDLQKFRGTLVEALEHVRKQEKTSLGGQIS</sequence>
<evidence type="ECO:0000256" key="4">
    <source>
        <dbReference type="ARBA" id="ARBA00022679"/>
    </source>
</evidence>
<dbReference type="GO" id="GO:0016763">
    <property type="term" value="F:pentosyltransferase activity"/>
    <property type="evidence" value="ECO:0007669"/>
    <property type="project" value="UniProtKB-ARBA"/>
</dbReference>
<protein>
    <recommendedName>
        <fullName evidence="6">Glycosyltransferase 61 catalytic domain-containing protein</fullName>
    </recommendedName>
</protein>
<dbReference type="Pfam" id="PF04577">
    <property type="entry name" value="Glyco_transf_61"/>
    <property type="match status" value="1"/>
</dbReference>
<proteinExistence type="predicted"/>
<comment type="pathway">
    <text evidence="2">Glycan metabolism.</text>
</comment>
<keyword evidence="3" id="KW-0328">Glycosyltransferase</keyword>
<keyword evidence="8" id="KW-1185">Reference proteome</keyword>
<dbReference type="PANTHER" id="PTHR20961:SF5">
    <property type="entry name" value="GLYCOSYLTRANSFERASE-RELATED"/>
    <property type="match status" value="1"/>
</dbReference>
<comment type="subcellular location">
    <subcellularLocation>
        <location evidence="1">Golgi apparatus membrane</location>
        <topology evidence="1">Single-pass type II membrane protein</topology>
    </subcellularLocation>
</comment>
<name>A0A9Q0CB84_9POAL</name>
<gene>
    <name evidence="7" type="ORF">LUZ63_014825</name>
</gene>
<dbReference type="Proteomes" id="UP001151287">
    <property type="component" value="Unassembled WGS sequence"/>
</dbReference>
<dbReference type="AlphaFoldDB" id="A0A9Q0CB84"/>
<keyword evidence="4" id="KW-0808">Transferase</keyword>
<evidence type="ECO:0000259" key="6">
    <source>
        <dbReference type="Pfam" id="PF04577"/>
    </source>
</evidence>
<feature type="domain" description="Glycosyltransferase 61 catalytic" evidence="6">
    <location>
        <begin position="177"/>
        <end position="369"/>
    </location>
</feature>
<dbReference type="PANTHER" id="PTHR20961">
    <property type="entry name" value="GLYCOSYLTRANSFERASE"/>
    <property type="match status" value="1"/>
</dbReference>
<evidence type="ECO:0000313" key="8">
    <source>
        <dbReference type="Proteomes" id="UP001151287"/>
    </source>
</evidence>